<name>A0A1B8GQE2_9PEZI</name>
<dbReference type="RefSeq" id="XP_018131781.1">
    <property type="nucleotide sequence ID" value="XM_018273537.2"/>
</dbReference>
<dbReference type="SUPFAM" id="SSF69118">
    <property type="entry name" value="AhpD-like"/>
    <property type="match status" value="1"/>
</dbReference>
<dbReference type="PANTHER" id="PTHR28180">
    <property type="entry name" value="CONSERVED MITOCHONDRIAL PROTEIN-RELATED"/>
    <property type="match status" value="1"/>
</dbReference>
<proteinExistence type="predicted"/>
<keyword evidence="2" id="KW-1185">Reference proteome</keyword>
<dbReference type="Gene3D" id="1.20.1290.10">
    <property type="entry name" value="AhpD-like"/>
    <property type="match status" value="1"/>
</dbReference>
<dbReference type="EMBL" id="KV460219">
    <property type="protein sequence ID" value="OBT98048.1"/>
    <property type="molecule type" value="Genomic_DNA"/>
</dbReference>
<dbReference type="OrthoDB" id="5392202at2759"/>
<dbReference type="GeneID" id="28837446"/>
<dbReference type="AlphaFoldDB" id="A0A1B8GQE2"/>
<dbReference type="Proteomes" id="UP000091956">
    <property type="component" value="Unassembled WGS sequence"/>
</dbReference>
<sequence>MSKLSPALKAAINAPFARPGPLPASKNIAAVYLAIQREASSHSLGVFPWLALTTAATMTANSPASLTLLHDLASPNPTSAVQNATFMREVGLKTISFNGIPRALNQLVHLRSAIPAEIAAQLPTTPTRTLTPESIEQVQPRARALWNSIYDPHSDKLVDKLEAAHPDLPVHILSNHYGTLLSDFPGANNPAVGRVLTSLVAIACLRAQTGVGLQVVSHVYGLRKGVEEGGEEVGEGEKWLGGEEGNLWALGVVDRVVQAITGEGGSFATYDKAKL</sequence>
<evidence type="ECO:0000313" key="2">
    <source>
        <dbReference type="Proteomes" id="UP000091956"/>
    </source>
</evidence>
<evidence type="ECO:0008006" key="3">
    <source>
        <dbReference type="Google" id="ProtNLM"/>
    </source>
</evidence>
<reference evidence="1 2" key="1">
    <citation type="submission" date="2016-03" db="EMBL/GenBank/DDBJ databases">
        <title>Comparative genomics of Pseudogymnoascus destructans, the fungus causing white-nose syndrome of bats.</title>
        <authorList>
            <person name="Palmer J.M."/>
            <person name="Drees K.P."/>
            <person name="Foster J.T."/>
            <person name="Lindner D.L."/>
        </authorList>
    </citation>
    <scope>NUCLEOTIDE SEQUENCE [LARGE SCALE GENOMIC DNA]</scope>
    <source>
        <strain evidence="1 2">UAMH 10579</strain>
    </source>
</reference>
<gene>
    <name evidence="1" type="ORF">VE01_04060</name>
</gene>
<organism evidence="1 2">
    <name type="scientific">Pseudogymnoascus verrucosus</name>
    <dbReference type="NCBI Taxonomy" id="342668"/>
    <lineage>
        <taxon>Eukaryota</taxon>
        <taxon>Fungi</taxon>
        <taxon>Dikarya</taxon>
        <taxon>Ascomycota</taxon>
        <taxon>Pezizomycotina</taxon>
        <taxon>Leotiomycetes</taxon>
        <taxon>Thelebolales</taxon>
        <taxon>Thelebolaceae</taxon>
        <taxon>Pseudogymnoascus</taxon>
    </lineage>
</organism>
<dbReference type="InterPro" id="IPR029032">
    <property type="entry name" value="AhpD-like"/>
</dbReference>
<dbReference type="STRING" id="342668.A0A1B8GQE2"/>
<accession>A0A1B8GQE2</accession>
<dbReference type="PANTHER" id="PTHR28180:SF2">
    <property type="entry name" value="PEROXISOMAL PROTEIN 2"/>
    <property type="match status" value="1"/>
</dbReference>
<reference evidence="2" key="2">
    <citation type="journal article" date="2018" name="Nat. Commun.">
        <title>Extreme sensitivity to ultraviolet light in the fungal pathogen causing white-nose syndrome of bats.</title>
        <authorList>
            <person name="Palmer J.M."/>
            <person name="Drees K.P."/>
            <person name="Foster J.T."/>
            <person name="Lindner D.L."/>
        </authorList>
    </citation>
    <scope>NUCLEOTIDE SEQUENCE [LARGE SCALE GENOMIC DNA]</scope>
    <source>
        <strain evidence="2">UAMH 10579</strain>
    </source>
</reference>
<dbReference type="InterPro" id="IPR052999">
    <property type="entry name" value="PTS1_Protein"/>
</dbReference>
<protein>
    <recommendedName>
        <fullName evidence="3">Dol-P-Man:Man(5)GlcNAc(2)-PP-Dol alpha-1,3-mannosyltransferase</fullName>
    </recommendedName>
</protein>
<evidence type="ECO:0000313" key="1">
    <source>
        <dbReference type="EMBL" id="OBT98048.1"/>
    </source>
</evidence>